<dbReference type="InterPro" id="IPR019749">
    <property type="entry name" value="Band_41_domain"/>
</dbReference>
<dbReference type="SUPFAM" id="SSF50729">
    <property type="entry name" value="PH domain-like"/>
    <property type="match status" value="1"/>
</dbReference>
<dbReference type="InterPro" id="IPR019747">
    <property type="entry name" value="FERM_CS"/>
</dbReference>
<keyword evidence="2" id="KW-0812">Transmembrane</keyword>
<dbReference type="SMART" id="SM00295">
    <property type="entry name" value="B41"/>
    <property type="match status" value="1"/>
</dbReference>
<keyword evidence="2" id="KW-1133">Transmembrane helix</keyword>
<dbReference type="GO" id="GO:0031032">
    <property type="term" value="P:actomyosin structure organization"/>
    <property type="evidence" value="ECO:0007669"/>
    <property type="project" value="TreeGrafter"/>
</dbReference>
<dbReference type="CDD" id="cd17102">
    <property type="entry name" value="FERM_F1_FRMD3"/>
    <property type="match status" value="1"/>
</dbReference>
<dbReference type="GO" id="GO:0008092">
    <property type="term" value="F:cytoskeletal protein binding"/>
    <property type="evidence" value="ECO:0007669"/>
    <property type="project" value="InterPro"/>
</dbReference>
<dbReference type="PANTHER" id="PTHR23280">
    <property type="entry name" value="4.1 G PROTEIN"/>
    <property type="match status" value="1"/>
</dbReference>
<gene>
    <name evidence="4" type="ORF">CHS0354_022284</name>
</gene>
<dbReference type="FunFam" id="3.10.20.90:FF:000002">
    <property type="entry name" value="Erythrocyte protein band 4.1-like 3"/>
    <property type="match status" value="1"/>
</dbReference>
<dbReference type="AlphaFoldDB" id="A0AAE0WEB1"/>
<protein>
    <recommendedName>
        <fullName evidence="3">FERM domain-containing protein</fullName>
    </recommendedName>
</protein>
<feature type="region of interest" description="Disordered" evidence="1">
    <location>
        <begin position="341"/>
        <end position="416"/>
    </location>
</feature>
<feature type="region of interest" description="Disordered" evidence="1">
    <location>
        <begin position="633"/>
        <end position="656"/>
    </location>
</feature>
<dbReference type="SUPFAM" id="SSF47031">
    <property type="entry name" value="Second domain of FERM"/>
    <property type="match status" value="1"/>
</dbReference>
<dbReference type="PRINTS" id="PR00661">
    <property type="entry name" value="ERMFAMILY"/>
</dbReference>
<dbReference type="InterPro" id="IPR000798">
    <property type="entry name" value="Ez/rad/moesin-like"/>
</dbReference>
<dbReference type="InterPro" id="IPR018979">
    <property type="entry name" value="FERM_N"/>
</dbReference>
<dbReference type="PRINTS" id="PR00935">
    <property type="entry name" value="BAND41"/>
</dbReference>
<dbReference type="InterPro" id="IPR018980">
    <property type="entry name" value="FERM_PH-like_C"/>
</dbReference>
<dbReference type="Pfam" id="PF08736">
    <property type="entry name" value="FA"/>
    <property type="match status" value="1"/>
</dbReference>
<dbReference type="InterPro" id="IPR035963">
    <property type="entry name" value="FERM_2"/>
</dbReference>
<evidence type="ECO:0000313" key="4">
    <source>
        <dbReference type="EMBL" id="KAK3610230.1"/>
    </source>
</evidence>
<accession>A0AAE0WEB1</accession>
<organism evidence="4 5">
    <name type="scientific">Potamilus streckersoni</name>
    <dbReference type="NCBI Taxonomy" id="2493646"/>
    <lineage>
        <taxon>Eukaryota</taxon>
        <taxon>Metazoa</taxon>
        <taxon>Spiralia</taxon>
        <taxon>Lophotrochozoa</taxon>
        <taxon>Mollusca</taxon>
        <taxon>Bivalvia</taxon>
        <taxon>Autobranchia</taxon>
        <taxon>Heteroconchia</taxon>
        <taxon>Palaeoheterodonta</taxon>
        <taxon>Unionida</taxon>
        <taxon>Unionoidea</taxon>
        <taxon>Unionidae</taxon>
        <taxon>Ambleminae</taxon>
        <taxon>Lampsilini</taxon>
        <taxon>Potamilus</taxon>
    </lineage>
</organism>
<dbReference type="PROSITE" id="PS00660">
    <property type="entry name" value="FERM_1"/>
    <property type="match status" value="1"/>
</dbReference>
<dbReference type="Gene3D" id="2.30.29.30">
    <property type="entry name" value="Pleckstrin-homology domain (PH domain)/Phosphotyrosine-binding domain (PTB)"/>
    <property type="match status" value="1"/>
</dbReference>
<evidence type="ECO:0000256" key="2">
    <source>
        <dbReference type="SAM" id="Phobius"/>
    </source>
</evidence>
<dbReference type="InterPro" id="IPR019748">
    <property type="entry name" value="FERM_central"/>
</dbReference>
<dbReference type="PANTHER" id="PTHR23280:SF32">
    <property type="entry name" value="FI22325P1"/>
    <property type="match status" value="1"/>
</dbReference>
<dbReference type="SMART" id="SM01196">
    <property type="entry name" value="FERM_C"/>
    <property type="match status" value="1"/>
</dbReference>
<evidence type="ECO:0000259" key="3">
    <source>
        <dbReference type="PROSITE" id="PS50057"/>
    </source>
</evidence>
<reference evidence="4" key="3">
    <citation type="submission" date="2023-05" db="EMBL/GenBank/DDBJ databases">
        <authorList>
            <person name="Smith C.H."/>
        </authorList>
    </citation>
    <scope>NUCLEOTIDE SEQUENCE</scope>
    <source>
        <strain evidence="4">CHS0354</strain>
        <tissue evidence="4">Mantle</tissue>
    </source>
</reference>
<dbReference type="InterPro" id="IPR029071">
    <property type="entry name" value="Ubiquitin-like_domsf"/>
</dbReference>
<feature type="transmembrane region" description="Helical" evidence="2">
    <location>
        <begin position="662"/>
        <end position="683"/>
    </location>
</feature>
<feature type="region of interest" description="Disordered" evidence="1">
    <location>
        <begin position="600"/>
        <end position="621"/>
    </location>
</feature>
<dbReference type="EMBL" id="JAEAOA010001352">
    <property type="protein sequence ID" value="KAK3610230.1"/>
    <property type="molecule type" value="Genomic_DNA"/>
</dbReference>
<feature type="compositionally biased region" description="Basic and acidic residues" evidence="1">
    <location>
        <begin position="404"/>
        <end position="413"/>
    </location>
</feature>
<dbReference type="FunFam" id="1.20.80.10:FF:000006">
    <property type="entry name" value="FERM domain-containing protein 5 isoform X1"/>
    <property type="match status" value="1"/>
</dbReference>
<keyword evidence="5" id="KW-1185">Reference proteome</keyword>
<keyword evidence="2" id="KW-0472">Membrane</keyword>
<dbReference type="Gene3D" id="3.10.20.90">
    <property type="entry name" value="Phosphatidylinositol 3-kinase Catalytic Subunit, Chain A, domain 1"/>
    <property type="match status" value="1"/>
</dbReference>
<dbReference type="Gene3D" id="1.20.80.10">
    <property type="match status" value="1"/>
</dbReference>
<dbReference type="InterPro" id="IPR011993">
    <property type="entry name" value="PH-like_dom_sf"/>
</dbReference>
<dbReference type="CDD" id="cd14473">
    <property type="entry name" value="FERM_B-lobe"/>
    <property type="match status" value="1"/>
</dbReference>
<comment type="caution">
    <text evidence="4">The sequence shown here is derived from an EMBL/GenBank/DDBJ whole genome shotgun (WGS) entry which is preliminary data.</text>
</comment>
<dbReference type="Pfam" id="PF00373">
    <property type="entry name" value="FERM_M"/>
    <property type="match status" value="1"/>
</dbReference>
<evidence type="ECO:0000313" key="5">
    <source>
        <dbReference type="Proteomes" id="UP001195483"/>
    </source>
</evidence>
<dbReference type="SMART" id="SM01195">
    <property type="entry name" value="FA"/>
    <property type="match status" value="1"/>
</dbReference>
<reference evidence="4" key="1">
    <citation type="journal article" date="2021" name="Genome Biol. Evol.">
        <title>A High-Quality Reference Genome for a Parasitic Bivalve with Doubly Uniparental Inheritance (Bivalvia: Unionida).</title>
        <authorList>
            <person name="Smith C.H."/>
        </authorList>
    </citation>
    <scope>NUCLEOTIDE SEQUENCE</scope>
    <source>
        <strain evidence="4">CHS0354</strain>
    </source>
</reference>
<dbReference type="InterPro" id="IPR014352">
    <property type="entry name" value="FERM/acyl-CoA-bd_prot_sf"/>
</dbReference>
<feature type="domain" description="FERM" evidence="3">
    <location>
        <begin position="17"/>
        <end position="306"/>
    </location>
</feature>
<dbReference type="PROSITE" id="PS50057">
    <property type="entry name" value="FERM_3"/>
    <property type="match status" value="1"/>
</dbReference>
<reference evidence="4" key="2">
    <citation type="journal article" date="2021" name="Genome Biol. Evol.">
        <title>Developing a high-quality reference genome for a parasitic bivalve with doubly uniparental inheritance (Bivalvia: Unionida).</title>
        <authorList>
            <person name="Smith C.H."/>
        </authorList>
    </citation>
    <scope>NUCLEOTIDE SEQUENCE</scope>
    <source>
        <strain evidence="4">CHS0354</strain>
        <tissue evidence="4">Mantle</tissue>
    </source>
</reference>
<dbReference type="Pfam" id="PF09380">
    <property type="entry name" value="FERM_C"/>
    <property type="match status" value="1"/>
</dbReference>
<dbReference type="InterPro" id="IPR000299">
    <property type="entry name" value="FERM_domain"/>
</dbReference>
<dbReference type="SUPFAM" id="SSF54236">
    <property type="entry name" value="Ubiquitin-like"/>
    <property type="match status" value="1"/>
</dbReference>
<feature type="compositionally biased region" description="Low complexity" evidence="1">
    <location>
        <begin position="646"/>
        <end position="656"/>
    </location>
</feature>
<dbReference type="Proteomes" id="UP001195483">
    <property type="component" value="Unassembled WGS sequence"/>
</dbReference>
<sequence length="719" mass="81665">MTMFRKNRSKSDLQTEYKCTIRFLDDSEPIQLEFTKETLGQTIQDKVCSSLNLEEKDYFGLRYVDAEKQRHWLEPLKSVYKQMKGVSPCVLCFRVKFYPSDPMKLREEITRYYLFLQLRRDLHHGRLLCAPSDANLLAAYIIQSEVGDFDPQDHPPGYVTEFKMLPKQNAKLEEQIMEIHKTLVGQVPAEAEANFLKKAASLDTYGVDPHQVKDQKGTQLYLGCTHQGIMTFHGARRTQLYGWSQIKKITYKEKMFILHVNITEDSNQTNSKKKLQPIGYKCISVPACKYLWKCAVEQQFFFTLSTSMNVPKLKSGGTIFSRGSRFRFSGRCQNEAYQASEHIKRDEPNFQRSSSLPNFARKPGEHSKVLRNSTLSSETVEEDKKRKNYRASPVKVPTAGLTKPKGEPPEIKGTESAVSQQITSTVRQNVESIATQQVETAQKRRVMPPDTPWGVNANTVQAETYIVQQTEPSLMRITNPDLTITVAKSPVVTSVVRESPVDVPGQETMAEVLPTSPVIKAPVVSLNGGEVKEVIVPQKVGSIEAGHPTILVTSPSADFSQMEDMPTSYQPEMTFMDDFEQEVKSTKSLEDQVRELEEEFDRMQEPNHVSPISSTPHKSERFDPVQSNILESVTNDTKVSTKEPSKTTSTLPKSSGSTCCKFVMYTSLFVVLTLTVTIAIIMFSDIQHPLVNELRQHLSFLEPTRDFLQDKYHSLFRKY</sequence>
<dbReference type="GO" id="GO:0005856">
    <property type="term" value="C:cytoskeleton"/>
    <property type="evidence" value="ECO:0007669"/>
    <property type="project" value="TreeGrafter"/>
</dbReference>
<dbReference type="Pfam" id="PF09379">
    <property type="entry name" value="FERM_N"/>
    <property type="match status" value="1"/>
</dbReference>
<proteinExistence type="predicted"/>
<name>A0AAE0WEB1_9BIVA</name>
<dbReference type="InterPro" id="IPR014847">
    <property type="entry name" value="FA"/>
</dbReference>
<evidence type="ECO:0000256" key="1">
    <source>
        <dbReference type="SAM" id="MobiDB-lite"/>
    </source>
</evidence>